<gene>
    <name evidence="2" type="ORF">GRJ2_000786400</name>
</gene>
<keyword evidence="3" id="KW-1185">Reference proteome</keyword>
<evidence type="ECO:0000313" key="3">
    <source>
        <dbReference type="Proteomes" id="UP001623348"/>
    </source>
</evidence>
<dbReference type="Proteomes" id="UP001623348">
    <property type="component" value="Unassembled WGS sequence"/>
</dbReference>
<evidence type="ECO:0008006" key="4">
    <source>
        <dbReference type="Google" id="ProtNLM"/>
    </source>
</evidence>
<reference evidence="2 3" key="1">
    <citation type="submission" date="2024-06" db="EMBL/GenBank/DDBJ databases">
        <title>The draft genome of Grus japonensis, version 3.</title>
        <authorList>
            <person name="Nabeshima K."/>
            <person name="Suzuki S."/>
            <person name="Onuma M."/>
        </authorList>
    </citation>
    <scope>NUCLEOTIDE SEQUENCE [LARGE SCALE GENOMIC DNA]</scope>
    <source>
        <strain evidence="2 3">451A</strain>
    </source>
</reference>
<accession>A0ABC9WD61</accession>
<keyword evidence="1" id="KW-0472">Membrane</keyword>
<keyword evidence="1" id="KW-0812">Transmembrane</keyword>
<protein>
    <recommendedName>
        <fullName evidence="4">Copper transporter</fullName>
    </recommendedName>
</protein>
<keyword evidence="1" id="KW-1133">Transmembrane helix</keyword>
<evidence type="ECO:0000256" key="1">
    <source>
        <dbReference type="SAM" id="Phobius"/>
    </source>
</evidence>
<feature type="transmembrane region" description="Helical" evidence="1">
    <location>
        <begin position="27"/>
        <end position="49"/>
    </location>
</feature>
<comment type="caution">
    <text evidence="2">The sequence shown here is derived from an EMBL/GenBank/DDBJ whole genome shotgun (WGS) entry which is preliminary data.</text>
</comment>
<name>A0ABC9WD61_GRUJA</name>
<proteinExistence type="predicted"/>
<evidence type="ECO:0000313" key="2">
    <source>
        <dbReference type="EMBL" id="GAB0183211.1"/>
    </source>
</evidence>
<sequence length="170" mass="18578">MSPTSYKQFTLMWPVQIHLSHFNLSSLIHLIVVLMFLNGLTLGYVGTYVTRFYAQLLWPGGNICPEFGSSDTKVRAGGGGGAPGAGAEIPLQQPIEKTMVRQAGPLQLMDVDGGADIHLQPMEDPTPEQVDAPEGGCDPMGSPHWSRLLAGPVDPWREKPRLEQVCWQDL</sequence>
<organism evidence="2 3">
    <name type="scientific">Grus japonensis</name>
    <name type="common">Japanese crane</name>
    <name type="synonym">Red-crowned crane</name>
    <dbReference type="NCBI Taxonomy" id="30415"/>
    <lineage>
        <taxon>Eukaryota</taxon>
        <taxon>Metazoa</taxon>
        <taxon>Chordata</taxon>
        <taxon>Craniata</taxon>
        <taxon>Vertebrata</taxon>
        <taxon>Euteleostomi</taxon>
        <taxon>Archelosauria</taxon>
        <taxon>Archosauria</taxon>
        <taxon>Dinosauria</taxon>
        <taxon>Saurischia</taxon>
        <taxon>Theropoda</taxon>
        <taxon>Coelurosauria</taxon>
        <taxon>Aves</taxon>
        <taxon>Neognathae</taxon>
        <taxon>Neoaves</taxon>
        <taxon>Gruiformes</taxon>
        <taxon>Gruidae</taxon>
        <taxon>Grus</taxon>
    </lineage>
</organism>
<dbReference type="EMBL" id="BAAFJT010000002">
    <property type="protein sequence ID" value="GAB0183211.1"/>
    <property type="molecule type" value="Genomic_DNA"/>
</dbReference>
<dbReference type="AlphaFoldDB" id="A0ABC9WD61"/>